<gene>
    <name evidence="2" type="ORF">PCON_03064</name>
</gene>
<dbReference type="EMBL" id="HF935211">
    <property type="protein sequence ID" value="CCX04633.1"/>
    <property type="molecule type" value="Genomic_DNA"/>
</dbReference>
<organism evidence="2 3">
    <name type="scientific">Pyronema omphalodes (strain CBS 100304)</name>
    <name type="common">Pyronema confluens</name>
    <dbReference type="NCBI Taxonomy" id="1076935"/>
    <lineage>
        <taxon>Eukaryota</taxon>
        <taxon>Fungi</taxon>
        <taxon>Dikarya</taxon>
        <taxon>Ascomycota</taxon>
        <taxon>Pezizomycotina</taxon>
        <taxon>Pezizomycetes</taxon>
        <taxon>Pezizales</taxon>
        <taxon>Pyronemataceae</taxon>
        <taxon>Pyronema</taxon>
    </lineage>
</organism>
<evidence type="ECO:0000313" key="3">
    <source>
        <dbReference type="Proteomes" id="UP000018144"/>
    </source>
</evidence>
<evidence type="ECO:0000313" key="2">
    <source>
        <dbReference type="EMBL" id="CCX04633.1"/>
    </source>
</evidence>
<feature type="compositionally biased region" description="Basic and acidic residues" evidence="1">
    <location>
        <begin position="1"/>
        <end position="12"/>
    </location>
</feature>
<keyword evidence="3" id="KW-1185">Reference proteome</keyword>
<proteinExistence type="predicted"/>
<sequence>MFSLLEEGKPLECEGTIASSSGLSSDLSAGSRQLGPSSDSAAPSRQSRPSRLPAASRSNTLSLLPAQPRPSNPARTSGTSRPSRSATLSIHKLPKIPADQNTWMIKYLHTKNKFQTVQDRFKINGSLQKANSSALVFFKEEYPETEPDLMSMTIRGIKIYYYKPYTKSDGGAYAAWVEPCHETAVCKPGRYKLHECLIDVRNLIGAMNSVEVLRKGQPGQEES</sequence>
<name>U4KU07_PYROM</name>
<feature type="compositionally biased region" description="Polar residues" evidence="1">
    <location>
        <begin position="73"/>
        <end position="88"/>
    </location>
</feature>
<dbReference type="Proteomes" id="UP000018144">
    <property type="component" value="Unassembled WGS sequence"/>
</dbReference>
<reference evidence="2 3" key="1">
    <citation type="journal article" date="2013" name="PLoS Genet.">
        <title>The genome and development-dependent transcriptomes of Pyronema confluens: a window into fungal evolution.</title>
        <authorList>
            <person name="Traeger S."/>
            <person name="Altegoer F."/>
            <person name="Freitag M."/>
            <person name="Gabaldon T."/>
            <person name="Kempken F."/>
            <person name="Kumar A."/>
            <person name="Marcet-Houben M."/>
            <person name="Poggeler S."/>
            <person name="Stajich J.E."/>
            <person name="Nowrousian M."/>
        </authorList>
    </citation>
    <scope>NUCLEOTIDE SEQUENCE [LARGE SCALE GENOMIC DNA]</scope>
    <source>
        <strain evidence="3">CBS 100304</strain>
        <tissue evidence="2">Vegetative mycelium</tissue>
    </source>
</reference>
<dbReference type="AlphaFoldDB" id="U4KU07"/>
<feature type="compositionally biased region" description="Low complexity" evidence="1">
    <location>
        <begin position="18"/>
        <end position="58"/>
    </location>
</feature>
<evidence type="ECO:0000256" key="1">
    <source>
        <dbReference type="SAM" id="MobiDB-lite"/>
    </source>
</evidence>
<accession>U4KU07</accession>
<dbReference type="OrthoDB" id="10440857at2759"/>
<feature type="region of interest" description="Disordered" evidence="1">
    <location>
        <begin position="1"/>
        <end position="91"/>
    </location>
</feature>
<protein>
    <submittedName>
        <fullName evidence="2">Uncharacterized protein</fullName>
    </submittedName>
</protein>